<evidence type="ECO:0000313" key="4">
    <source>
        <dbReference type="EMBL" id="CAL1527911.1"/>
    </source>
</evidence>
<protein>
    <recommendedName>
        <fullName evidence="6">Glucosidase</fullName>
    </recommendedName>
</protein>
<dbReference type="PANTHER" id="PTHR10412:SF10">
    <property type="entry name" value="GLYCOSYL HYDROLASE FAMILY 63 C-TERMINAL DOMAIN-CONTAINING PROTEIN"/>
    <property type="match status" value="1"/>
</dbReference>
<dbReference type="InterPro" id="IPR008928">
    <property type="entry name" value="6-hairpin_glycosidase_sf"/>
</dbReference>
<accession>A0AAV2H2P1</accession>
<dbReference type="AlphaFoldDB" id="A0AAV2H2P1"/>
<keyword evidence="5" id="KW-1185">Reference proteome</keyword>
<dbReference type="InterPro" id="IPR004888">
    <property type="entry name" value="Glycoside_hydrolase_63"/>
</dbReference>
<evidence type="ECO:0000259" key="2">
    <source>
        <dbReference type="Pfam" id="PF03200"/>
    </source>
</evidence>
<feature type="compositionally biased region" description="Polar residues" evidence="1">
    <location>
        <begin position="316"/>
        <end position="327"/>
    </location>
</feature>
<dbReference type="Proteomes" id="UP001497497">
    <property type="component" value="Unassembled WGS sequence"/>
</dbReference>
<organism evidence="4 5">
    <name type="scientific">Lymnaea stagnalis</name>
    <name type="common">Great pond snail</name>
    <name type="synonym">Helix stagnalis</name>
    <dbReference type="NCBI Taxonomy" id="6523"/>
    <lineage>
        <taxon>Eukaryota</taxon>
        <taxon>Metazoa</taxon>
        <taxon>Spiralia</taxon>
        <taxon>Lophotrochozoa</taxon>
        <taxon>Mollusca</taxon>
        <taxon>Gastropoda</taxon>
        <taxon>Heterobranchia</taxon>
        <taxon>Euthyneura</taxon>
        <taxon>Panpulmonata</taxon>
        <taxon>Hygrophila</taxon>
        <taxon>Lymnaeoidea</taxon>
        <taxon>Lymnaeidae</taxon>
        <taxon>Lymnaea</taxon>
    </lineage>
</organism>
<evidence type="ECO:0000313" key="5">
    <source>
        <dbReference type="Proteomes" id="UP001497497"/>
    </source>
</evidence>
<feature type="compositionally biased region" description="Basic and acidic residues" evidence="1">
    <location>
        <begin position="17"/>
        <end position="26"/>
    </location>
</feature>
<dbReference type="Gene3D" id="1.50.10.10">
    <property type="match status" value="1"/>
</dbReference>
<evidence type="ECO:0000259" key="3">
    <source>
        <dbReference type="Pfam" id="PF22422"/>
    </source>
</evidence>
<name>A0AAV2H2P1_LYMST</name>
<sequence length="967" mass="111819">MASGSEKLTVVGSKRLPRPDAKELRQDNQLSNPAKKGRFSESFNKRTEKEDVSWKEHINDPLFWGPYLSERQWGTVREDYSSDGNCWEYLTHYDATKQAYHWGEDGLLGVCDKFGMLCGSLALWNRKDPILKERLFGLTGREGNHGEDVKELYYYLDNTPRHTYMQALYRYPQAEFPYESLINHGRTSAEPELEIAETGVFDSNYWDINIEYAKPAAHTLICRITVNNQSLEPAKLDIIPQFYFRNTWSRPGPNKVDNPPLFQLVSGDGVDAIYDMGIFRINFNHGSNVTFNKLLFTENNSERNDFERIESDTDTSRSLSASTNTTLDRTEERRHLKDAFHRYIIHDENNAVNSKQNGTKCCAWMTVDLQGKSKTCVYWQIFPADSVGERSVVKLDEVFTFQKVKANEFYQKVIPPDVSQEEANVCKQAVAGMLWSKQLYIYNMEFKNKELRSRYMACYFRTPHGRKKTGWNHLSCHDILLMPDKWEFPWFAAWDLAFHCVQFARVDMPFAKEQLLLLLSDRYMHPNGQIPGCEFDLGDPNPPIVGWAIWKMFTMEGRKDLPYLKTCFNRLIFSFQWWHKLDPTNTYLYGHGFMGLDNISLVDRTSLPAGMTAMKQADCTGWMGMFCLTMLQISLELCKHDNSYTDMAIKFLKHFLHIARSINRPIADGGLWDDEDKFFYDVVHYQEPHSTPIRLRSWTGIIPLLACCTVDLKLCPLVKTFLLRCDKGFSPFVCKLSEHEFFLTLVSYTKLKMMLKTIFSEEEFLSPFGIRSLSKTYLEKPLVFDIGTVPVSVGYLPGESDTNMFGGNSNWRGPIWMCMNYMLIECLEKYADLDKVFTIPLSIQYPTGSNTKCTFITIAHDLCRRLVNIFLPNGQGARPVHGQFEKYASEPDWQNLVLFYEYFHADTGRGCGASHQTGWSALVLECIYKLHNMQHPPTETLLSDLFPKPPPPVNYRHQTHHSRPLPT</sequence>
<dbReference type="Pfam" id="PF22422">
    <property type="entry name" value="MGH1-like_GH"/>
    <property type="match status" value="1"/>
</dbReference>
<proteinExistence type="predicted"/>
<evidence type="ECO:0008006" key="6">
    <source>
        <dbReference type="Google" id="ProtNLM"/>
    </source>
</evidence>
<dbReference type="InterPro" id="IPR031335">
    <property type="entry name" value="Glyco_hydro_63_C"/>
</dbReference>
<dbReference type="Pfam" id="PF03200">
    <property type="entry name" value="Glyco_hydro_63"/>
    <property type="match status" value="1"/>
</dbReference>
<dbReference type="GO" id="GO:0009311">
    <property type="term" value="P:oligosaccharide metabolic process"/>
    <property type="evidence" value="ECO:0007669"/>
    <property type="project" value="InterPro"/>
</dbReference>
<comment type="caution">
    <text evidence="4">The sequence shown here is derived from an EMBL/GenBank/DDBJ whole genome shotgun (WGS) entry which is preliminary data.</text>
</comment>
<reference evidence="4 5" key="1">
    <citation type="submission" date="2024-04" db="EMBL/GenBank/DDBJ databases">
        <authorList>
            <consortium name="Genoscope - CEA"/>
            <person name="William W."/>
        </authorList>
    </citation>
    <scope>NUCLEOTIDE SEQUENCE [LARGE SCALE GENOMIC DNA]</scope>
</reference>
<dbReference type="GO" id="GO:0004573">
    <property type="term" value="F:Glc3Man9GlcNAc2 oligosaccharide glucosidase activity"/>
    <property type="evidence" value="ECO:0007669"/>
    <property type="project" value="InterPro"/>
</dbReference>
<dbReference type="InterPro" id="IPR012341">
    <property type="entry name" value="6hp_glycosidase-like_sf"/>
</dbReference>
<dbReference type="InterPro" id="IPR054491">
    <property type="entry name" value="MGH1-like_GH"/>
</dbReference>
<dbReference type="SUPFAM" id="SSF48208">
    <property type="entry name" value="Six-hairpin glycosidases"/>
    <property type="match status" value="1"/>
</dbReference>
<gene>
    <name evidence="4" type="ORF">GSLYS_00002081001</name>
</gene>
<evidence type="ECO:0000256" key="1">
    <source>
        <dbReference type="SAM" id="MobiDB-lite"/>
    </source>
</evidence>
<feature type="domain" description="Mannosylglycerate hydrolase MGH1-like glycoside hydrolase" evidence="3">
    <location>
        <begin position="489"/>
        <end position="580"/>
    </location>
</feature>
<dbReference type="PANTHER" id="PTHR10412">
    <property type="entry name" value="MANNOSYL-OLIGOSACCHARIDE GLUCOSIDASE"/>
    <property type="match status" value="1"/>
</dbReference>
<dbReference type="EMBL" id="CAXITT010000024">
    <property type="protein sequence ID" value="CAL1527911.1"/>
    <property type="molecule type" value="Genomic_DNA"/>
</dbReference>
<feature type="region of interest" description="Disordered" evidence="1">
    <location>
        <begin position="307"/>
        <end position="330"/>
    </location>
</feature>
<feature type="domain" description="Glycosyl hydrolase family 63 C-terminal" evidence="2">
    <location>
        <begin position="615"/>
        <end position="834"/>
    </location>
</feature>
<feature type="region of interest" description="Disordered" evidence="1">
    <location>
        <begin position="1"/>
        <end position="44"/>
    </location>
</feature>